<feature type="region of interest" description="Disordered" evidence="1">
    <location>
        <begin position="187"/>
        <end position="208"/>
    </location>
</feature>
<evidence type="ECO:0000313" key="4">
    <source>
        <dbReference type="Proteomes" id="UP001172155"/>
    </source>
</evidence>
<dbReference type="PANTHER" id="PTHR37577">
    <property type="entry name" value="INTEGRAL MEMBRANE PROTEIN"/>
    <property type="match status" value="1"/>
</dbReference>
<dbReference type="EMBL" id="JAUKUD010000005">
    <property type="protein sequence ID" value="KAK0742978.1"/>
    <property type="molecule type" value="Genomic_DNA"/>
</dbReference>
<keyword evidence="4" id="KW-1185">Reference proteome</keyword>
<feature type="compositionally biased region" description="Polar residues" evidence="1">
    <location>
        <begin position="187"/>
        <end position="196"/>
    </location>
</feature>
<evidence type="ECO:0000313" key="3">
    <source>
        <dbReference type="EMBL" id="KAK0742978.1"/>
    </source>
</evidence>
<feature type="transmembrane region" description="Helical" evidence="2">
    <location>
        <begin position="324"/>
        <end position="344"/>
    </location>
</feature>
<feature type="transmembrane region" description="Helical" evidence="2">
    <location>
        <begin position="365"/>
        <end position="390"/>
    </location>
</feature>
<keyword evidence="2" id="KW-0812">Transmembrane</keyword>
<dbReference type="InterPro" id="IPR053018">
    <property type="entry name" value="Elsinochrome_Biosynth-Asso"/>
</dbReference>
<protein>
    <submittedName>
        <fullName evidence="3">Uncharacterized protein</fullName>
    </submittedName>
</protein>
<keyword evidence="2" id="KW-1133">Transmembrane helix</keyword>
<dbReference type="AlphaFoldDB" id="A0AA40K1Y6"/>
<evidence type="ECO:0000256" key="2">
    <source>
        <dbReference type="SAM" id="Phobius"/>
    </source>
</evidence>
<feature type="transmembrane region" description="Helical" evidence="2">
    <location>
        <begin position="144"/>
        <end position="163"/>
    </location>
</feature>
<dbReference type="PANTHER" id="PTHR37577:SF1">
    <property type="entry name" value="INTEGRAL MEMBRANE PROTEIN"/>
    <property type="match status" value="1"/>
</dbReference>
<feature type="transmembrane region" description="Helical" evidence="2">
    <location>
        <begin position="294"/>
        <end position="312"/>
    </location>
</feature>
<keyword evidence="2" id="KW-0472">Membrane</keyword>
<feature type="transmembrane region" description="Helical" evidence="2">
    <location>
        <begin position="396"/>
        <end position="413"/>
    </location>
</feature>
<proteinExistence type="predicted"/>
<feature type="transmembrane region" description="Helical" evidence="2">
    <location>
        <begin position="102"/>
        <end position="124"/>
    </location>
</feature>
<feature type="transmembrane region" description="Helical" evidence="2">
    <location>
        <begin position="25"/>
        <end position="51"/>
    </location>
</feature>
<name>A0AA40K1Y6_9PEZI</name>
<organism evidence="3 4">
    <name type="scientific">Schizothecium vesticola</name>
    <dbReference type="NCBI Taxonomy" id="314040"/>
    <lineage>
        <taxon>Eukaryota</taxon>
        <taxon>Fungi</taxon>
        <taxon>Dikarya</taxon>
        <taxon>Ascomycota</taxon>
        <taxon>Pezizomycotina</taxon>
        <taxon>Sordariomycetes</taxon>
        <taxon>Sordariomycetidae</taxon>
        <taxon>Sordariales</taxon>
        <taxon>Schizotheciaceae</taxon>
        <taxon>Schizothecium</taxon>
    </lineage>
</organism>
<feature type="transmembrane region" description="Helical" evidence="2">
    <location>
        <begin position="251"/>
        <end position="273"/>
    </location>
</feature>
<sequence length="414" mass="46452">MDEEDESCSFSCEGEPGVLEPDADIAGLGVILGFLITAYLTVALLVAYYVWYFDPNLDPFRASGDDAATTEVPNPVDRVVLLSLRKRNPSDRKNAGAGMEGILNKCIIMFADIQIVTGIAILIGGYSTLPCGISAYHWQLVVDLAWFSSVTHLAALTFLRRYLHNRPVEKWCRVAFMLRLSTGSINDVDNTQTGPQQDVERPAAVAPSPSDYEDILDDYEKSSSFRGALFLAAWFYISLTVYIMTDAPRDIVALFYTLNFEVYVFQPVIQLTWPLWCLWIDKIGSRQRPWETRSLRLLLFLALLETSIYEFFNSSAVEATFLEPGVIAASLLAIYAIFLTWALIRLRARQLEATIGGGTLYHLRSAVLQLVMTCLVMAASLFMIWCYELLEFPGEAWAFLGFIIFVFGACHEPK</sequence>
<reference evidence="3" key="1">
    <citation type="submission" date="2023-06" db="EMBL/GenBank/DDBJ databases">
        <title>Genome-scale phylogeny and comparative genomics of the fungal order Sordariales.</title>
        <authorList>
            <consortium name="Lawrence Berkeley National Laboratory"/>
            <person name="Hensen N."/>
            <person name="Bonometti L."/>
            <person name="Westerberg I."/>
            <person name="Brannstrom I.O."/>
            <person name="Guillou S."/>
            <person name="Cros-Aarteil S."/>
            <person name="Calhoun S."/>
            <person name="Haridas S."/>
            <person name="Kuo A."/>
            <person name="Mondo S."/>
            <person name="Pangilinan J."/>
            <person name="Riley R."/>
            <person name="LaButti K."/>
            <person name="Andreopoulos B."/>
            <person name="Lipzen A."/>
            <person name="Chen C."/>
            <person name="Yanf M."/>
            <person name="Daum C."/>
            <person name="Ng V."/>
            <person name="Clum A."/>
            <person name="Steindorff A."/>
            <person name="Ohm R."/>
            <person name="Martin F."/>
            <person name="Silar P."/>
            <person name="Natvig D."/>
            <person name="Lalanne C."/>
            <person name="Gautier V."/>
            <person name="Ament-velasquez S.L."/>
            <person name="Kruys A."/>
            <person name="Hutchinson M.I."/>
            <person name="Powell A.J."/>
            <person name="Barry K."/>
            <person name="Miller A.N."/>
            <person name="Grigoriev I.V."/>
            <person name="Debuchy R."/>
            <person name="Gladieux P."/>
            <person name="Thoren M.H."/>
            <person name="Johannesson H."/>
        </authorList>
    </citation>
    <scope>NUCLEOTIDE SEQUENCE</scope>
    <source>
        <strain evidence="3">SMH3187-1</strain>
    </source>
</reference>
<accession>A0AA40K1Y6</accession>
<evidence type="ECO:0000256" key="1">
    <source>
        <dbReference type="SAM" id="MobiDB-lite"/>
    </source>
</evidence>
<dbReference type="Proteomes" id="UP001172155">
    <property type="component" value="Unassembled WGS sequence"/>
</dbReference>
<comment type="caution">
    <text evidence="3">The sequence shown here is derived from an EMBL/GenBank/DDBJ whole genome shotgun (WGS) entry which is preliminary data.</text>
</comment>
<gene>
    <name evidence="3" type="ORF">B0T18DRAFT_447808</name>
</gene>
<feature type="transmembrane region" description="Helical" evidence="2">
    <location>
        <begin position="228"/>
        <end position="245"/>
    </location>
</feature>